<proteinExistence type="predicted"/>
<dbReference type="OrthoDB" id="10067219at2759"/>
<protein>
    <submittedName>
        <fullName evidence="2">Uncharacterized protein</fullName>
    </submittedName>
</protein>
<feature type="compositionally biased region" description="Low complexity" evidence="1">
    <location>
        <begin position="66"/>
        <end position="78"/>
    </location>
</feature>
<organism evidence="2 3">
    <name type="scientific">Dibothriocephalus latus</name>
    <name type="common">Fish tapeworm</name>
    <name type="synonym">Diphyllobothrium latum</name>
    <dbReference type="NCBI Taxonomy" id="60516"/>
    <lineage>
        <taxon>Eukaryota</taxon>
        <taxon>Metazoa</taxon>
        <taxon>Spiralia</taxon>
        <taxon>Lophotrochozoa</taxon>
        <taxon>Platyhelminthes</taxon>
        <taxon>Cestoda</taxon>
        <taxon>Eucestoda</taxon>
        <taxon>Diphyllobothriidea</taxon>
        <taxon>Diphyllobothriidae</taxon>
        <taxon>Dibothriocephalus</taxon>
    </lineage>
</organism>
<dbReference type="AlphaFoldDB" id="A0A3P7P633"/>
<name>A0A3P7P633_DIBLA</name>
<dbReference type="EMBL" id="UYRU01063738">
    <property type="protein sequence ID" value="VDN15819.1"/>
    <property type="molecule type" value="Genomic_DNA"/>
</dbReference>
<dbReference type="Proteomes" id="UP000281553">
    <property type="component" value="Unassembled WGS sequence"/>
</dbReference>
<gene>
    <name evidence="2" type="ORF">DILT_LOCUS11650</name>
</gene>
<feature type="region of interest" description="Disordered" evidence="1">
    <location>
        <begin position="48"/>
        <end position="80"/>
    </location>
</feature>
<reference evidence="2 3" key="1">
    <citation type="submission" date="2018-11" db="EMBL/GenBank/DDBJ databases">
        <authorList>
            <consortium name="Pathogen Informatics"/>
        </authorList>
    </citation>
    <scope>NUCLEOTIDE SEQUENCE [LARGE SCALE GENOMIC DNA]</scope>
</reference>
<keyword evidence="3" id="KW-1185">Reference proteome</keyword>
<evidence type="ECO:0000256" key="1">
    <source>
        <dbReference type="SAM" id="MobiDB-lite"/>
    </source>
</evidence>
<evidence type="ECO:0000313" key="3">
    <source>
        <dbReference type="Proteomes" id="UP000281553"/>
    </source>
</evidence>
<evidence type="ECO:0000313" key="2">
    <source>
        <dbReference type="EMBL" id="VDN15819.1"/>
    </source>
</evidence>
<accession>A0A3P7P633</accession>
<sequence length="361" mass="39297">MEMAQERANPKKEIMCSINQEDRLNAIASIACSEVLQNILQRNSPFHQYHGQAKPSAPFPNPPPTAQASTPSATTSGSFYGRSPTPNCKCSCHLAPTPEMCKTEADIVAVGGGGPLHSTPNALTPAGTEKTKGWNEIVADLTKEWVNQLIPASSTQDPANQSDPDRLSDLHYQRHLINMNRLREQIDLLASEERKQTASRLTAAAVNPRAPTETSNNLPAADWNLSAYAPLLNHSMEFLSGNLPTAPPLPRATESGSTEQRTDEGYVWMPVQVGLIGKWLAMLSGQMRNDLRGSEAWREGLVAANHYDLSQTPSTVGHANPQRPLRHCIQMCILAKAEVNIPLFISLISRTLTSSLALVSL</sequence>